<dbReference type="VEuPathDB" id="FungiDB:MFRU_009g03010"/>
<keyword evidence="3" id="KW-1185">Reference proteome</keyword>
<evidence type="ECO:0000313" key="3">
    <source>
        <dbReference type="Proteomes" id="UP000322873"/>
    </source>
</evidence>
<gene>
    <name evidence="2" type="ORF">EYC84_006567</name>
</gene>
<comment type="caution">
    <text evidence="2">The sequence shown here is derived from an EMBL/GenBank/DDBJ whole genome shotgun (WGS) entry which is preliminary data.</text>
</comment>
<feature type="region of interest" description="Disordered" evidence="1">
    <location>
        <begin position="219"/>
        <end position="255"/>
    </location>
</feature>
<feature type="region of interest" description="Disordered" evidence="1">
    <location>
        <begin position="379"/>
        <end position="430"/>
    </location>
</feature>
<dbReference type="InterPro" id="IPR013083">
    <property type="entry name" value="Znf_RING/FYVE/PHD"/>
</dbReference>
<organism evidence="2 3">
    <name type="scientific">Monilinia fructicola</name>
    <name type="common">Brown rot fungus</name>
    <name type="synonym">Ciboria fructicola</name>
    <dbReference type="NCBI Taxonomy" id="38448"/>
    <lineage>
        <taxon>Eukaryota</taxon>
        <taxon>Fungi</taxon>
        <taxon>Dikarya</taxon>
        <taxon>Ascomycota</taxon>
        <taxon>Pezizomycotina</taxon>
        <taxon>Leotiomycetes</taxon>
        <taxon>Helotiales</taxon>
        <taxon>Sclerotiniaceae</taxon>
        <taxon>Monilinia</taxon>
    </lineage>
</organism>
<feature type="region of interest" description="Disordered" evidence="1">
    <location>
        <begin position="346"/>
        <end position="367"/>
    </location>
</feature>
<dbReference type="Proteomes" id="UP000322873">
    <property type="component" value="Unassembled WGS sequence"/>
</dbReference>
<proteinExistence type="predicted"/>
<feature type="region of interest" description="Disordered" evidence="1">
    <location>
        <begin position="1"/>
        <end position="59"/>
    </location>
</feature>
<reference evidence="2 3" key="1">
    <citation type="submission" date="2019-06" db="EMBL/GenBank/DDBJ databases">
        <title>Genome Sequence of the Brown Rot Fungal Pathogen Monilinia fructicola.</title>
        <authorList>
            <person name="De Miccolis Angelini R.M."/>
            <person name="Landi L."/>
            <person name="Abate D."/>
            <person name="Pollastro S."/>
            <person name="Romanazzi G."/>
            <person name="Faretra F."/>
        </authorList>
    </citation>
    <scope>NUCLEOTIDE SEQUENCE [LARGE SCALE GENOMIC DNA]</scope>
    <source>
        <strain evidence="2 3">Mfrc123</strain>
    </source>
</reference>
<evidence type="ECO:0000256" key="1">
    <source>
        <dbReference type="SAM" id="MobiDB-lite"/>
    </source>
</evidence>
<accession>A0A5M9K896</accession>
<dbReference type="Gene3D" id="3.30.40.10">
    <property type="entry name" value="Zinc/RING finger domain, C3HC4 (zinc finger)"/>
    <property type="match status" value="1"/>
</dbReference>
<dbReference type="EMBL" id="VICG01000001">
    <property type="protein sequence ID" value="KAA8576446.1"/>
    <property type="molecule type" value="Genomic_DNA"/>
</dbReference>
<dbReference type="OrthoDB" id="4755622at2759"/>
<feature type="compositionally biased region" description="Acidic residues" evidence="1">
    <location>
        <begin position="30"/>
        <end position="52"/>
    </location>
</feature>
<dbReference type="AlphaFoldDB" id="A0A5M9K896"/>
<feature type="compositionally biased region" description="Acidic residues" evidence="1">
    <location>
        <begin position="419"/>
        <end position="430"/>
    </location>
</feature>
<feature type="compositionally biased region" description="Polar residues" evidence="1">
    <location>
        <begin position="400"/>
        <end position="417"/>
    </location>
</feature>
<name>A0A5M9K896_MONFR</name>
<evidence type="ECO:0000313" key="2">
    <source>
        <dbReference type="EMBL" id="KAA8576446.1"/>
    </source>
</evidence>
<feature type="compositionally biased region" description="Basic residues" evidence="1">
    <location>
        <begin position="238"/>
        <end position="247"/>
    </location>
</feature>
<protein>
    <submittedName>
        <fullName evidence="2">Uncharacterized protein</fullName>
    </submittedName>
</protein>
<sequence>MSSKRQRGNSGLAQRIPNDPLVSPLIRDETSDDEDSYEDSYDPDEEEDDEEIMPSSSSKKVAFDTAANVTFKAPRRPLRRYIPDFDSLPKTGVWISPAPGRHTEFQQVVVRTTKCDICNEKVGTEKEEKVMQRCRHCNTQFCKDCELRVSNDERHFPVLAELIWDALTKPNATSRPAGNFKENMYSRPKTLVRPVRPLTASERLAGMRTILPGTFNTVAVNTPTPLRRPRVSKATTSTKKKNKKKRSLPPGYTSDEVDTHFQLDWEFIEKLPIEMQRKELKEASMRALMRKRTLEVMEAPAPSEPEDEAALYHSRTPLPSSAIPRSANSRRYATPISMANRRSCGIAKSTSEPRIGVATAGDSETTSQPLQHILDGLSQNRQVSEQAEVQDPNLSDEHGNTSVEDNYDNQEYLQMQNEPADEEEYQQGYD</sequence>